<dbReference type="HOGENOM" id="CLU_2957873_0_0_5"/>
<evidence type="ECO:0000256" key="1">
    <source>
        <dbReference type="SAM" id="MobiDB-lite"/>
    </source>
</evidence>
<name>A0A017HQ12_9RHOB</name>
<proteinExistence type="predicted"/>
<dbReference type="EMBL" id="AOSK01000043">
    <property type="protein sequence ID" value="EYD76547.1"/>
    <property type="molecule type" value="Genomic_DNA"/>
</dbReference>
<reference evidence="2 3" key="1">
    <citation type="submission" date="2013-02" db="EMBL/GenBank/DDBJ databases">
        <authorList>
            <person name="Fiebig A."/>
            <person name="Goeker M."/>
            <person name="Klenk H.-P.P."/>
        </authorList>
    </citation>
    <scope>NUCLEOTIDE SEQUENCE [LARGE SCALE GENOMIC DNA]</scope>
    <source>
        <strain evidence="2 3">DSM 19309</strain>
    </source>
</reference>
<organism evidence="2 3">
    <name type="scientific">Rubellimicrobium mesophilum DSM 19309</name>
    <dbReference type="NCBI Taxonomy" id="442562"/>
    <lineage>
        <taxon>Bacteria</taxon>
        <taxon>Pseudomonadati</taxon>
        <taxon>Pseudomonadota</taxon>
        <taxon>Alphaproteobacteria</taxon>
        <taxon>Rhodobacterales</taxon>
        <taxon>Roseobacteraceae</taxon>
        <taxon>Rubellimicrobium</taxon>
    </lineage>
</organism>
<gene>
    <name evidence="2" type="ORF">Rumeso_01968</name>
</gene>
<accession>A0A017HQ12</accession>
<evidence type="ECO:0000313" key="2">
    <source>
        <dbReference type="EMBL" id="EYD76547.1"/>
    </source>
</evidence>
<feature type="region of interest" description="Disordered" evidence="1">
    <location>
        <begin position="1"/>
        <end position="43"/>
    </location>
</feature>
<dbReference type="Proteomes" id="UP000019666">
    <property type="component" value="Unassembled WGS sequence"/>
</dbReference>
<sequence length="59" mass="6487">MNRQDWARQSPFEHAASAEPLEDGGCDRPQIGLSDDHRLGMADDQVTADTTRCWVGGSK</sequence>
<evidence type="ECO:0000313" key="3">
    <source>
        <dbReference type="Proteomes" id="UP000019666"/>
    </source>
</evidence>
<keyword evidence="3" id="KW-1185">Reference proteome</keyword>
<dbReference type="AlphaFoldDB" id="A0A017HQ12"/>
<protein>
    <submittedName>
        <fullName evidence="2">Uncharacterized protein</fullName>
    </submittedName>
</protein>
<comment type="caution">
    <text evidence="2">The sequence shown here is derived from an EMBL/GenBank/DDBJ whole genome shotgun (WGS) entry which is preliminary data.</text>
</comment>